<keyword evidence="6" id="KW-1185">Reference proteome</keyword>
<dbReference type="GO" id="GO:0006417">
    <property type="term" value="P:regulation of translation"/>
    <property type="evidence" value="ECO:0007669"/>
    <property type="project" value="TreeGrafter"/>
</dbReference>
<dbReference type="OrthoDB" id="1875751at2759"/>
<keyword evidence="1" id="KW-0677">Repeat</keyword>
<evidence type="ECO:0000259" key="4">
    <source>
        <dbReference type="PROSITE" id="PS50102"/>
    </source>
</evidence>
<dbReference type="Pfam" id="PF00076">
    <property type="entry name" value="RRM_1"/>
    <property type="match status" value="2"/>
</dbReference>
<evidence type="ECO:0000313" key="5">
    <source>
        <dbReference type="EMBL" id="CEQ42695.1"/>
    </source>
</evidence>
<dbReference type="Proteomes" id="UP000243876">
    <property type="component" value="Unassembled WGS sequence"/>
</dbReference>
<protein>
    <submittedName>
        <fullName evidence="5">SPOSA6832_04542-mRNA-1:cds</fullName>
    </submittedName>
</protein>
<dbReference type="InterPro" id="IPR012677">
    <property type="entry name" value="Nucleotide-bd_a/b_plait_sf"/>
</dbReference>
<feature type="non-terminal residue" evidence="5">
    <location>
        <position position="1"/>
    </location>
</feature>
<evidence type="ECO:0000256" key="3">
    <source>
        <dbReference type="PROSITE-ProRule" id="PRU00176"/>
    </source>
</evidence>
<dbReference type="CDD" id="cd12577">
    <property type="entry name" value="RRM1_Hrp1p"/>
    <property type="match status" value="1"/>
</dbReference>
<evidence type="ECO:0000313" key="6">
    <source>
        <dbReference type="Proteomes" id="UP000243876"/>
    </source>
</evidence>
<dbReference type="InterPro" id="IPR035979">
    <property type="entry name" value="RBD_domain_sf"/>
</dbReference>
<dbReference type="GO" id="GO:0003729">
    <property type="term" value="F:mRNA binding"/>
    <property type="evidence" value="ECO:0007669"/>
    <property type="project" value="TreeGrafter"/>
</dbReference>
<dbReference type="PROSITE" id="PS50102">
    <property type="entry name" value="RRM"/>
    <property type="match status" value="2"/>
</dbReference>
<reference evidence="6" key="1">
    <citation type="submission" date="2015-02" db="EMBL/GenBank/DDBJ databases">
        <authorList>
            <person name="Gon?alves P."/>
        </authorList>
    </citation>
    <scope>NUCLEOTIDE SEQUENCE [LARGE SCALE GENOMIC DNA]</scope>
</reference>
<dbReference type="Gene3D" id="3.30.70.330">
    <property type="match status" value="2"/>
</dbReference>
<dbReference type="AlphaFoldDB" id="A0A0D6ET05"/>
<evidence type="ECO:0000256" key="2">
    <source>
        <dbReference type="ARBA" id="ARBA00022884"/>
    </source>
</evidence>
<proteinExistence type="predicted"/>
<dbReference type="FunFam" id="3.30.70.330:FF:000025">
    <property type="entry name" value="RNA-binding protein Musashi homolog 2 isoform X1"/>
    <property type="match status" value="1"/>
</dbReference>
<dbReference type="SMART" id="SM00360">
    <property type="entry name" value="RRM"/>
    <property type="match status" value="2"/>
</dbReference>
<gene>
    <name evidence="5" type="primary">SPOSA6832_04542</name>
</gene>
<name>A0A0D6ET05_SPOSA</name>
<sequence length="181" mass="20427">MFIGGLNWDTTDDTLKLYFEQFGKITHCTIMRDAESGRSRGFAFLTFEDPASVNAVMAREHHLDGKTIDPKRAIPRSDANKTDKLFVRALPATCTQESFRAYWRAFGNITDATLMMDKETGRHRGFGFVNYEAKDSVEKVLAGGPHYMDGQMSRAFLAPLPPFFPFLSFPCSRTGKRGPRD</sequence>
<feature type="domain" description="RRM" evidence="4">
    <location>
        <begin position="83"/>
        <end position="151"/>
    </location>
</feature>
<keyword evidence="2 3" id="KW-0694">RNA-binding</keyword>
<dbReference type="InterPro" id="IPR000504">
    <property type="entry name" value="RRM_dom"/>
</dbReference>
<organism evidence="5 6">
    <name type="scientific">Sporidiobolus salmonicolor</name>
    <name type="common">Yeast-like fungus</name>
    <name type="synonym">Sporobolomyces salmonicolor</name>
    <dbReference type="NCBI Taxonomy" id="5005"/>
    <lineage>
        <taxon>Eukaryota</taxon>
        <taxon>Fungi</taxon>
        <taxon>Dikarya</taxon>
        <taxon>Basidiomycota</taxon>
        <taxon>Pucciniomycotina</taxon>
        <taxon>Microbotryomycetes</taxon>
        <taxon>Sporidiobolales</taxon>
        <taxon>Sporidiobolaceae</taxon>
        <taxon>Sporobolomyces</taxon>
    </lineage>
</organism>
<feature type="domain" description="RRM" evidence="4">
    <location>
        <begin position="1"/>
        <end position="81"/>
    </location>
</feature>
<dbReference type="EMBL" id="CENE01000032">
    <property type="protein sequence ID" value="CEQ42695.1"/>
    <property type="molecule type" value="Genomic_DNA"/>
</dbReference>
<dbReference type="InterPro" id="IPR034156">
    <property type="entry name" value="Hrp1_RRM1"/>
</dbReference>
<accession>A0A0D6ET05</accession>
<dbReference type="PANTHER" id="PTHR48032">
    <property type="entry name" value="RNA-BINDING PROTEIN MUSASHI HOMOLOG RBP6"/>
    <property type="match status" value="1"/>
</dbReference>
<dbReference type="SUPFAM" id="SSF54928">
    <property type="entry name" value="RNA-binding domain, RBD"/>
    <property type="match status" value="2"/>
</dbReference>
<dbReference type="PANTHER" id="PTHR48032:SF6">
    <property type="entry name" value="RNA-BINDING (RRM_RBD_RNP MOTIFS) FAMILY PROTEIN"/>
    <property type="match status" value="1"/>
</dbReference>
<evidence type="ECO:0000256" key="1">
    <source>
        <dbReference type="ARBA" id="ARBA00022737"/>
    </source>
</evidence>